<dbReference type="OrthoDB" id="4152599at2"/>
<dbReference type="RefSeq" id="WP_035864724.1">
    <property type="nucleotide sequence ID" value="NZ_KK853997.1"/>
</dbReference>
<dbReference type="Proteomes" id="UP000027178">
    <property type="component" value="Unassembled WGS sequence"/>
</dbReference>
<comment type="caution">
    <text evidence="3">The sequence shown here is derived from an EMBL/GenBank/DDBJ whole genome shotgun (WGS) entry which is preliminary data.</text>
</comment>
<dbReference type="HOGENOM" id="CLU_846697_0_0_11"/>
<keyword evidence="2" id="KW-1133">Transmembrane helix</keyword>
<feature type="region of interest" description="Disordered" evidence="1">
    <location>
        <begin position="1"/>
        <end position="22"/>
    </location>
</feature>
<protein>
    <submittedName>
        <fullName evidence="3">Uncharacterized protein</fullName>
    </submittedName>
</protein>
<dbReference type="EMBL" id="JNBY01000093">
    <property type="protein sequence ID" value="KDN84391.1"/>
    <property type="molecule type" value="Genomic_DNA"/>
</dbReference>
<gene>
    <name evidence="3" type="ORF">KCH_41820</name>
</gene>
<name>A0A066Z211_9ACTN</name>
<keyword evidence="2" id="KW-0812">Transmembrane</keyword>
<dbReference type="PATRIC" id="fig|1348663.4.peg.4033"/>
<evidence type="ECO:0000313" key="4">
    <source>
        <dbReference type="Proteomes" id="UP000027178"/>
    </source>
</evidence>
<keyword evidence="2" id="KW-0472">Membrane</keyword>
<evidence type="ECO:0000313" key="3">
    <source>
        <dbReference type="EMBL" id="KDN84391.1"/>
    </source>
</evidence>
<dbReference type="AlphaFoldDB" id="A0A066Z211"/>
<sequence>MATTAPTPKPTASPRPQSQLPPTQTRIIAGARHLTTAIGHWAGGHTISAEELTRRIVKARTDAHGRTLAEHARLAQQAHNRATKLRRRAEQNGGLVPADQTALAAAEHTGARHDAALAALADFDVTALDPGQVLHRRHLIAAARYGLLSLPAFGMLAAAWLWDGSVVLVVAVAAAAAALIRGDHPIHLTVRPVPADLIAATPLVPAAEPAAPAPEPAVETPSGEWREQLLRYVEYAVSHARQNATNGVHARDLLGRLQAEGRFLDYTTETFPAVLRSAGVPLKVVKIKGDGQLGVHYDHLTKALGRLPRLARAKDYTERPEQEQASGE</sequence>
<evidence type="ECO:0000256" key="2">
    <source>
        <dbReference type="SAM" id="Phobius"/>
    </source>
</evidence>
<keyword evidence="4" id="KW-1185">Reference proteome</keyword>
<feature type="transmembrane region" description="Helical" evidence="2">
    <location>
        <begin position="166"/>
        <end position="182"/>
    </location>
</feature>
<accession>A0A066Z211</accession>
<proteinExistence type="predicted"/>
<organism evidence="3 4">
    <name type="scientific">Kitasatospora cheerisanensis KCTC 2395</name>
    <dbReference type="NCBI Taxonomy" id="1348663"/>
    <lineage>
        <taxon>Bacteria</taxon>
        <taxon>Bacillati</taxon>
        <taxon>Actinomycetota</taxon>
        <taxon>Actinomycetes</taxon>
        <taxon>Kitasatosporales</taxon>
        <taxon>Streptomycetaceae</taxon>
        <taxon>Kitasatospora</taxon>
    </lineage>
</organism>
<evidence type="ECO:0000256" key="1">
    <source>
        <dbReference type="SAM" id="MobiDB-lite"/>
    </source>
</evidence>
<reference evidence="3 4" key="1">
    <citation type="submission" date="2014-05" db="EMBL/GenBank/DDBJ databases">
        <title>Draft Genome Sequence of Kitasatospora cheerisanensis KCTC 2395.</title>
        <authorList>
            <person name="Nam D.H."/>
        </authorList>
    </citation>
    <scope>NUCLEOTIDE SEQUENCE [LARGE SCALE GENOMIC DNA]</scope>
    <source>
        <strain evidence="3 4">KCTC 2395</strain>
    </source>
</reference>